<dbReference type="InterPro" id="IPR003593">
    <property type="entry name" value="AAA+_ATPase"/>
</dbReference>
<evidence type="ECO:0000256" key="1">
    <source>
        <dbReference type="SAM" id="MobiDB-lite"/>
    </source>
</evidence>
<dbReference type="GO" id="GO:0016887">
    <property type="term" value="F:ATP hydrolysis activity"/>
    <property type="evidence" value="ECO:0007669"/>
    <property type="project" value="InterPro"/>
</dbReference>
<dbReference type="SUPFAM" id="SSF52540">
    <property type="entry name" value="P-loop containing nucleoside triphosphate hydrolases"/>
    <property type="match status" value="1"/>
</dbReference>
<keyword evidence="5" id="KW-1185">Reference proteome</keyword>
<dbReference type="Gramene" id="Mp6g08350.2">
    <property type="protein sequence ID" value="Mp6g08350.2.cds"/>
    <property type="gene ID" value="Mp6g08350"/>
</dbReference>
<proteinExistence type="predicted"/>
<dbReference type="Pfam" id="PF00004">
    <property type="entry name" value="AAA"/>
    <property type="match status" value="1"/>
</dbReference>
<feature type="domain" description="AAA+ ATPase" evidence="3">
    <location>
        <begin position="669"/>
        <end position="798"/>
    </location>
</feature>
<dbReference type="Pfam" id="PF22942">
    <property type="entry name" value="DUF7025"/>
    <property type="match status" value="1"/>
</dbReference>
<evidence type="ECO:0000256" key="2">
    <source>
        <dbReference type="SAM" id="Phobius"/>
    </source>
</evidence>
<evidence type="ECO:0000313" key="4">
    <source>
        <dbReference type="EMBL" id="PTQ37009.1"/>
    </source>
</evidence>
<dbReference type="EMBL" id="KZ772732">
    <property type="protein sequence ID" value="PTQ37009.1"/>
    <property type="molecule type" value="Genomic_DNA"/>
</dbReference>
<keyword evidence="2" id="KW-0472">Membrane</keyword>
<evidence type="ECO:0000313" key="5">
    <source>
        <dbReference type="Proteomes" id="UP000244005"/>
    </source>
</evidence>
<dbReference type="PANTHER" id="PTHR46411:SF3">
    <property type="entry name" value="AAA+ ATPASE DOMAIN-CONTAINING PROTEIN"/>
    <property type="match status" value="1"/>
</dbReference>
<sequence length="887" mass="98505">MLKLDDISVPTITHAESTAGVLSCIKGLHLEGAKLKATSRRRTVVLKVTGREKSPGGLEILSCMEPLPMRNLDEVFVYASKRVKVDGHYVDVVSAAASIQDVQLRTAIRDWIPAAIMIICVAKGMWVLARPSILNLNFNYAGCAWIVPGLAICLLQLLPSRAEEFIKQGVKSVARSTWSMYESLQSIKSESKLDVRRCLALPSGAPPPPKSKSRRSSATTPAAPAAPAPAAKPEVPAADAKPAVPEKPVSDPDWQWPSFDEYAEKSGPPKLKERTATPDANNSPFQVVYKRKPHQQWPDVVSINLSSPVLVRVVQKLLPSKKDLQYVDKPAVLGKELYLVLDQLVAYELTAEDVDPPEPVAGTGAGALMELETAQLHLAHLIRFMKKEYNDVTVRMERMRDERQAPWDMLWVFFPPGAKVAYNCKVSKEQLLAQVKSTNFNYNSFRKYSKFDVVLDVYDYNGQSYRKCNITKEIDEFEGEQELQKLDVCPLEFAEHSATLEATCLANGRKFCSLVMRQNFVYMHYRGPLVHYRKENGCWQLFSCNADGRVMIDLASFAKMNPNYPMGNAQPLTGVLRGNQITTCDHMADANLVFAPAIVYGFSFSQKQWGMFAVSGICDIVFNAGAFESLVMDGDEKQLMYNLVSQYLAPPPPAAAAPAPAHIDPISNKGEGCIFLCYGPPGTGKTLTAESIAEELKRPLWALSVSELGTSAAMLEATLVKVLDIAASWRAVLLLDEADVYLESRKASDVFRNAMTGVFLRLLEYYRGVLFLTTNRVTTFDEAFLSRISMFLNYKKLETHPRELVWKKLLTRAQVPGVTDEFVAEAAEEDLNGRSIRNIIQTAQTWAKSRGEDFSADHVKSVLKVTAASLDVLRNCMGHVSDLSYFM</sequence>
<feature type="transmembrane region" description="Helical" evidence="2">
    <location>
        <begin position="136"/>
        <end position="158"/>
    </location>
</feature>
<organism evidence="4 5">
    <name type="scientific">Marchantia polymorpha</name>
    <name type="common">Common liverwort</name>
    <name type="synonym">Marchantia aquatica</name>
    <dbReference type="NCBI Taxonomy" id="3197"/>
    <lineage>
        <taxon>Eukaryota</taxon>
        <taxon>Viridiplantae</taxon>
        <taxon>Streptophyta</taxon>
        <taxon>Embryophyta</taxon>
        <taxon>Marchantiophyta</taxon>
        <taxon>Marchantiopsida</taxon>
        <taxon>Marchantiidae</taxon>
        <taxon>Marchantiales</taxon>
        <taxon>Marchantiaceae</taxon>
        <taxon>Marchantia</taxon>
    </lineage>
</organism>
<feature type="transmembrane region" description="Helical" evidence="2">
    <location>
        <begin position="111"/>
        <end position="129"/>
    </location>
</feature>
<dbReference type="PANTHER" id="PTHR46411">
    <property type="entry name" value="FAMILY ATPASE, PUTATIVE-RELATED"/>
    <property type="match status" value="1"/>
</dbReference>
<gene>
    <name evidence="4" type="ORF">MARPO_0060s0086</name>
</gene>
<dbReference type="SMART" id="SM00382">
    <property type="entry name" value="AAA"/>
    <property type="match status" value="1"/>
</dbReference>
<dbReference type="Gene3D" id="3.40.50.300">
    <property type="entry name" value="P-loop containing nucleotide triphosphate hydrolases"/>
    <property type="match status" value="1"/>
</dbReference>
<accession>A0A2R6WT35</accession>
<evidence type="ECO:0000259" key="3">
    <source>
        <dbReference type="SMART" id="SM00382"/>
    </source>
</evidence>
<keyword evidence="2" id="KW-0812">Transmembrane</keyword>
<dbReference type="OrthoDB" id="1909256at2759"/>
<dbReference type="InterPro" id="IPR003959">
    <property type="entry name" value="ATPase_AAA_core"/>
</dbReference>
<feature type="compositionally biased region" description="Low complexity" evidence="1">
    <location>
        <begin position="216"/>
        <end position="247"/>
    </location>
</feature>
<dbReference type="InterPro" id="IPR027417">
    <property type="entry name" value="P-loop_NTPase"/>
</dbReference>
<name>A0A2R6WT35_MARPO</name>
<protein>
    <recommendedName>
        <fullName evidence="3">AAA+ ATPase domain-containing protein</fullName>
    </recommendedName>
</protein>
<dbReference type="InterPro" id="IPR054289">
    <property type="entry name" value="DUF7025"/>
</dbReference>
<dbReference type="CDD" id="cd19481">
    <property type="entry name" value="RecA-like_protease"/>
    <property type="match status" value="1"/>
</dbReference>
<keyword evidence="2" id="KW-1133">Transmembrane helix</keyword>
<dbReference type="Proteomes" id="UP000244005">
    <property type="component" value="Unassembled WGS sequence"/>
</dbReference>
<reference evidence="5" key="1">
    <citation type="journal article" date="2017" name="Cell">
        <title>Insights into land plant evolution garnered from the Marchantia polymorpha genome.</title>
        <authorList>
            <person name="Bowman J.L."/>
            <person name="Kohchi T."/>
            <person name="Yamato K.T."/>
            <person name="Jenkins J."/>
            <person name="Shu S."/>
            <person name="Ishizaki K."/>
            <person name="Yamaoka S."/>
            <person name="Nishihama R."/>
            <person name="Nakamura Y."/>
            <person name="Berger F."/>
            <person name="Adam C."/>
            <person name="Aki S.S."/>
            <person name="Althoff F."/>
            <person name="Araki T."/>
            <person name="Arteaga-Vazquez M.A."/>
            <person name="Balasubrmanian S."/>
            <person name="Barry K."/>
            <person name="Bauer D."/>
            <person name="Boehm C.R."/>
            <person name="Briginshaw L."/>
            <person name="Caballero-Perez J."/>
            <person name="Catarino B."/>
            <person name="Chen F."/>
            <person name="Chiyoda S."/>
            <person name="Chovatia M."/>
            <person name="Davies K.M."/>
            <person name="Delmans M."/>
            <person name="Demura T."/>
            <person name="Dierschke T."/>
            <person name="Dolan L."/>
            <person name="Dorantes-Acosta A.E."/>
            <person name="Eklund D.M."/>
            <person name="Florent S.N."/>
            <person name="Flores-Sandoval E."/>
            <person name="Fujiyama A."/>
            <person name="Fukuzawa H."/>
            <person name="Galik B."/>
            <person name="Grimanelli D."/>
            <person name="Grimwood J."/>
            <person name="Grossniklaus U."/>
            <person name="Hamada T."/>
            <person name="Haseloff J."/>
            <person name="Hetherington A.J."/>
            <person name="Higo A."/>
            <person name="Hirakawa Y."/>
            <person name="Hundley H.N."/>
            <person name="Ikeda Y."/>
            <person name="Inoue K."/>
            <person name="Inoue S.I."/>
            <person name="Ishida S."/>
            <person name="Jia Q."/>
            <person name="Kakita M."/>
            <person name="Kanazawa T."/>
            <person name="Kawai Y."/>
            <person name="Kawashima T."/>
            <person name="Kennedy M."/>
            <person name="Kinose K."/>
            <person name="Kinoshita T."/>
            <person name="Kohara Y."/>
            <person name="Koide E."/>
            <person name="Komatsu K."/>
            <person name="Kopischke S."/>
            <person name="Kubo M."/>
            <person name="Kyozuka J."/>
            <person name="Lagercrantz U."/>
            <person name="Lin S.S."/>
            <person name="Lindquist E."/>
            <person name="Lipzen A.M."/>
            <person name="Lu C.W."/>
            <person name="De Luna E."/>
            <person name="Martienssen R.A."/>
            <person name="Minamino N."/>
            <person name="Mizutani M."/>
            <person name="Mizutani M."/>
            <person name="Mochizuki N."/>
            <person name="Monte I."/>
            <person name="Mosher R."/>
            <person name="Nagasaki H."/>
            <person name="Nakagami H."/>
            <person name="Naramoto S."/>
            <person name="Nishitani K."/>
            <person name="Ohtani M."/>
            <person name="Okamoto T."/>
            <person name="Okumura M."/>
            <person name="Phillips J."/>
            <person name="Pollak B."/>
            <person name="Reinders A."/>
            <person name="Rovekamp M."/>
            <person name="Sano R."/>
            <person name="Sawa S."/>
            <person name="Schmid M.W."/>
            <person name="Shirakawa M."/>
            <person name="Solano R."/>
            <person name="Spunde A."/>
            <person name="Suetsugu N."/>
            <person name="Sugano S."/>
            <person name="Sugiyama A."/>
            <person name="Sun R."/>
            <person name="Suzuki Y."/>
            <person name="Takenaka M."/>
            <person name="Takezawa D."/>
            <person name="Tomogane H."/>
            <person name="Tsuzuki M."/>
            <person name="Ueda T."/>
            <person name="Umeda M."/>
            <person name="Ward J.M."/>
            <person name="Watanabe Y."/>
            <person name="Yazaki K."/>
            <person name="Yokoyama R."/>
            <person name="Yoshitake Y."/>
            <person name="Yotsui I."/>
            <person name="Zachgo S."/>
            <person name="Schmutz J."/>
        </authorList>
    </citation>
    <scope>NUCLEOTIDE SEQUENCE [LARGE SCALE GENOMIC DNA]</scope>
    <source>
        <strain evidence="5">Tak-1</strain>
    </source>
</reference>
<feature type="region of interest" description="Disordered" evidence="1">
    <location>
        <begin position="199"/>
        <end position="283"/>
    </location>
</feature>
<dbReference type="AlphaFoldDB" id="A0A2R6WT35"/>
<dbReference type="GO" id="GO:0005524">
    <property type="term" value="F:ATP binding"/>
    <property type="evidence" value="ECO:0007669"/>
    <property type="project" value="InterPro"/>
</dbReference>